<dbReference type="OrthoDB" id="5184628at2"/>
<organism evidence="2 3">
    <name type="scientific">Mumia zhuanghuii</name>
    <dbReference type="NCBI Taxonomy" id="2585211"/>
    <lineage>
        <taxon>Bacteria</taxon>
        <taxon>Bacillati</taxon>
        <taxon>Actinomycetota</taxon>
        <taxon>Actinomycetes</taxon>
        <taxon>Propionibacteriales</taxon>
        <taxon>Nocardioidaceae</taxon>
        <taxon>Mumia</taxon>
    </lineage>
</organism>
<dbReference type="Proteomes" id="UP000306740">
    <property type="component" value="Unassembled WGS sequence"/>
</dbReference>
<dbReference type="Pfam" id="PF02452">
    <property type="entry name" value="PemK_toxin"/>
    <property type="match status" value="1"/>
</dbReference>
<dbReference type="AlphaFoldDB" id="A0A5C4MID8"/>
<dbReference type="GO" id="GO:0003677">
    <property type="term" value="F:DNA binding"/>
    <property type="evidence" value="ECO:0007669"/>
    <property type="project" value="InterPro"/>
</dbReference>
<proteinExistence type="predicted"/>
<gene>
    <name evidence="2" type="ORF">FHE65_20075</name>
    <name evidence="1" type="ORF">FHE65_20475</name>
</gene>
<dbReference type="EMBL" id="VDFR01000091">
    <property type="protein sequence ID" value="TNC42795.1"/>
    <property type="molecule type" value="Genomic_DNA"/>
</dbReference>
<evidence type="ECO:0000313" key="3">
    <source>
        <dbReference type="Proteomes" id="UP000306740"/>
    </source>
</evidence>
<sequence>MSAGVGVARSGRARSSIVSASSLRALRSSASVRGEASDSVIPPTVVRARAPTRTTLPVMPRTRDLLRRLASALAPSRRTPVASSGLVLGYAPRPDGRPDPGEIVWTWVPYEDDPRKGKDRPVLLVGRRGDALVGVMLTSKDHDRDAADEARFGRHWLDIGSGAWDRQGRPSEVRLDRLITVDPTAVRREGAVLAQSRFDEVVAGVRQHADVR</sequence>
<accession>A0A5C4MID8</accession>
<name>A0A5C4MID8_9ACTN</name>
<reference evidence="2 3" key="1">
    <citation type="submission" date="2019-05" db="EMBL/GenBank/DDBJ databases">
        <title>Mumia sp. nov., isolated from the intestinal contents of plateau pika (Ochotona curzoniae) in the Qinghai-Tibet plateau of China.</title>
        <authorList>
            <person name="Tian Z."/>
        </authorList>
    </citation>
    <scope>NUCLEOTIDE SEQUENCE [LARGE SCALE GENOMIC DNA]</scope>
    <source>
        <strain evidence="3">527</strain>
        <strain evidence="2">Z527</strain>
    </source>
</reference>
<dbReference type="InterPro" id="IPR003477">
    <property type="entry name" value="PemK-like"/>
</dbReference>
<protein>
    <submittedName>
        <fullName evidence="2">Type II toxin-antitoxin system PemK/MazF family toxin</fullName>
    </submittedName>
</protein>
<evidence type="ECO:0000313" key="1">
    <source>
        <dbReference type="EMBL" id="TNC42767.1"/>
    </source>
</evidence>
<dbReference type="SUPFAM" id="SSF50118">
    <property type="entry name" value="Cell growth inhibitor/plasmid maintenance toxic component"/>
    <property type="match status" value="1"/>
</dbReference>
<evidence type="ECO:0000313" key="2">
    <source>
        <dbReference type="EMBL" id="TNC42795.1"/>
    </source>
</evidence>
<comment type="caution">
    <text evidence="2">The sequence shown here is derived from an EMBL/GenBank/DDBJ whole genome shotgun (WGS) entry which is preliminary data.</text>
</comment>
<dbReference type="EMBL" id="VDFR01000092">
    <property type="protein sequence ID" value="TNC42767.1"/>
    <property type="molecule type" value="Genomic_DNA"/>
</dbReference>